<feature type="non-terminal residue" evidence="1">
    <location>
        <position position="1"/>
    </location>
</feature>
<gene>
    <name evidence="1" type="ORF">OTI717_LOCUS40669</name>
</gene>
<accession>A0A820F8Y0</accession>
<reference evidence="1" key="1">
    <citation type="submission" date="2021-02" db="EMBL/GenBank/DDBJ databases">
        <authorList>
            <person name="Nowell W R."/>
        </authorList>
    </citation>
    <scope>NUCLEOTIDE SEQUENCE</scope>
</reference>
<evidence type="ECO:0000313" key="1">
    <source>
        <dbReference type="EMBL" id="CAF4257992.1"/>
    </source>
</evidence>
<organism evidence="1 2">
    <name type="scientific">Rotaria sordida</name>
    <dbReference type="NCBI Taxonomy" id="392033"/>
    <lineage>
        <taxon>Eukaryota</taxon>
        <taxon>Metazoa</taxon>
        <taxon>Spiralia</taxon>
        <taxon>Gnathifera</taxon>
        <taxon>Rotifera</taxon>
        <taxon>Eurotatoria</taxon>
        <taxon>Bdelloidea</taxon>
        <taxon>Philodinida</taxon>
        <taxon>Philodinidae</taxon>
        <taxon>Rotaria</taxon>
    </lineage>
</organism>
<dbReference type="EMBL" id="CAJOAX010034253">
    <property type="protein sequence ID" value="CAF4257992.1"/>
    <property type="molecule type" value="Genomic_DNA"/>
</dbReference>
<evidence type="ECO:0000313" key="2">
    <source>
        <dbReference type="Proteomes" id="UP000663823"/>
    </source>
</evidence>
<protein>
    <submittedName>
        <fullName evidence="1">Uncharacterized protein</fullName>
    </submittedName>
</protein>
<sequence>SCLNLIDYQSFSINDDNDDKDIFSSLNTQKIFQLTTHYSCIPQTPLYHLFHQRIKRHADQIKLILIHKLTNHEG</sequence>
<dbReference type="Proteomes" id="UP000663823">
    <property type="component" value="Unassembled WGS sequence"/>
</dbReference>
<proteinExistence type="predicted"/>
<comment type="caution">
    <text evidence="1">The sequence shown here is derived from an EMBL/GenBank/DDBJ whole genome shotgun (WGS) entry which is preliminary data.</text>
</comment>
<name>A0A820F8Y0_9BILA</name>
<dbReference type="AlphaFoldDB" id="A0A820F8Y0"/>